<evidence type="ECO:0000313" key="2">
    <source>
        <dbReference type="EMBL" id="GGA43702.1"/>
    </source>
</evidence>
<keyword evidence="3" id="KW-1185">Reference proteome</keyword>
<proteinExistence type="predicted"/>
<evidence type="ECO:0000313" key="3">
    <source>
        <dbReference type="Proteomes" id="UP000618591"/>
    </source>
</evidence>
<organism evidence="2 3">
    <name type="scientific">Sphingomonas psychrolutea</name>
    <dbReference type="NCBI Taxonomy" id="1259676"/>
    <lineage>
        <taxon>Bacteria</taxon>
        <taxon>Pseudomonadati</taxon>
        <taxon>Pseudomonadota</taxon>
        <taxon>Alphaproteobacteria</taxon>
        <taxon>Sphingomonadales</taxon>
        <taxon>Sphingomonadaceae</taxon>
        <taxon>Sphingomonas</taxon>
    </lineage>
</organism>
<evidence type="ECO:0000256" key="1">
    <source>
        <dbReference type="SAM" id="Phobius"/>
    </source>
</evidence>
<keyword evidence="1" id="KW-1133">Transmembrane helix</keyword>
<keyword evidence="1" id="KW-0472">Membrane</keyword>
<reference evidence="3" key="1">
    <citation type="journal article" date="2019" name="Int. J. Syst. Evol. Microbiol.">
        <title>The Global Catalogue of Microorganisms (GCM) 10K type strain sequencing project: providing services to taxonomists for standard genome sequencing and annotation.</title>
        <authorList>
            <consortium name="The Broad Institute Genomics Platform"/>
            <consortium name="The Broad Institute Genome Sequencing Center for Infectious Disease"/>
            <person name="Wu L."/>
            <person name="Ma J."/>
        </authorList>
    </citation>
    <scope>NUCLEOTIDE SEQUENCE [LARGE SCALE GENOMIC DNA]</scope>
    <source>
        <strain evidence="3">CGMCC 1.10106</strain>
    </source>
</reference>
<sequence>MSEQGPKPATDWRRIGLIAAVTLVPGGFLLGAALAMRRMQARAEAAVNEAEAAPNDKA</sequence>
<dbReference type="Proteomes" id="UP000618591">
    <property type="component" value="Unassembled WGS sequence"/>
</dbReference>
<gene>
    <name evidence="2" type="ORF">GCM10011395_12370</name>
</gene>
<protein>
    <submittedName>
        <fullName evidence="2">Uncharacterized protein</fullName>
    </submittedName>
</protein>
<comment type="caution">
    <text evidence="2">The sequence shown here is derived from an EMBL/GenBank/DDBJ whole genome shotgun (WGS) entry which is preliminary data.</text>
</comment>
<feature type="transmembrane region" description="Helical" evidence="1">
    <location>
        <begin position="15"/>
        <end position="35"/>
    </location>
</feature>
<accession>A0ABQ1GHA4</accession>
<name>A0ABQ1GHA4_9SPHN</name>
<dbReference type="EMBL" id="BMDW01000006">
    <property type="protein sequence ID" value="GGA43702.1"/>
    <property type="molecule type" value="Genomic_DNA"/>
</dbReference>
<keyword evidence="1" id="KW-0812">Transmembrane</keyword>
<dbReference type="RefSeq" id="WP_188445997.1">
    <property type="nucleotide sequence ID" value="NZ_BMDW01000006.1"/>
</dbReference>